<dbReference type="InterPro" id="IPR032710">
    <property type="entry name" value="NTF2-like_dom_sf"/>
</dbReference>
<evidence type="ECO:0000256" key="3">
    <source>
        <dbReference type="PROSITE-ProRule" id="PRU00176"/>
    </source>
</evidence>
<feature type="compositionally biased region" description="Polar residues" evidence="4">
    <location>
        <begin position="205"/>
        <end position="215"/>
    </location>
</feature>
<dbReference type="InterPro" id="IPR018222">
    <property type="entry name" value="Nuclear_transport_factor_2_euk"/>
</dbReference>
<evidence type="ECO:0000313" key="7">
    <source>
        <dbReference type="EMBL" id="VDM97470.1"/>
    </source>
</evidence>
<dbReference type="PANTHER" id="PTHR10693">
    <property type="entry name" value="RAS GTPASE-ACTIVATING PROTEIN-BINDING PROTEIN"/>
    <property type="match status" value="1"/>
</dbReference>
<proteinExistence type="predicted"/>
<organism evidence="9">
    <name type="scientific">Thelazia callipaeda</name>
    <name type="common">Oriental eyeworm</name>
    <name type="synonym">Parasitic nematode</name>
    <dbReference type="NCBI Taxonomy" id="103827"/>
    <lineage>
        <taxon>Eukaryota</taxon>
        <taxon>Metazoa</taxon>
        <taxon>Ecdysozoa</taxon>
        <taxon>Nematoda</taxon>
        <taxon>Chromadorea</taxon>
        <taxon>Rhabditida</taxon>
        <taxon>Spirurina</taxon>
        <taxon>Spiruromorpha</taxon>
        <taxon>Thelazioidea</taxon>
        <taxon>Thelaziidae</taxon>
        <taxon>Thelazia</taxon>
    </lineage>
</organism>
<dbReference type="InterPro" id="IPR000504">
    <property type="entry name" value="RRM_dom"/>
</dbReference>
<accession>A0A0N5CNQ8</accession>
<dbReference type="OMA" id="RPRGNAY"/>
<evidence type="ECO:0000259" key="5">
    <source>
        <dbReference type="PROSITE" id="PS50102"/>
    </source>
</evidence>
<feature type="region of interest" description="Disordered" evidence="4">
    <location>
        <begin position="192"/>
        <end position="216"/>
    </location>
</feature>
<dbReference type="EMBL" id="UYYF01000280">
    <property type="protein sequence ID" value="VDM97470.1"/>
    <property type="molecule type" value="Genomic_DNA"/>
</dbReference>
<dbReference type="OrthoDB" id="339151at2759"/>
<keyword evidence="8" id="KW-1185">Reference proteome</keyword>
<reference evidence="7 8" key="2">
    <citation type="submission" date="2018-11" db="EMBL/GenBank/DDBJ databases">
        <authorList>
            <consortium name="Pathogen Informatics"/>
        </authorList>
    </citation>
    <scope>NUCLEOTIDE SEQUENCE [LARGE SCALE GENOMIC DNA]</scope>
</reference>
<dbReference type="GO" id="GO:0010494">
    <property type="term" value="C:cytoplasmic stress granule"/>
    <property type="evidence" value="ECO:0007669"/>
    <property type="project" value="UniProtKB-SubCell"/>
</dbReference>
<dbReference type="STRING" id="103827.A0A0N5CNQ8"/>
<dbReference type="Gene3D" id="3.10.450.50">
    <property type="match status" value="1"/>
</dbReference>
<dbReference type="WBParaSite" id="TCLT_0000182601-mRNA-1">
    <property type="protein sequence ID" value="TCLT_0000182601-mRNA-1"/>
    <property type="gene ID" value="TCLT_0000182601"/>
</dbReference>
<evidence type="ECO:0000259" key="6">
    <source>
        <dbReference type="PROSITE" id="PS50177"/>
    </source>
</evidence>
<evidence type="ECO:0000256" key="1">
    <source>
        <dbReference type="ARBA" id="ARBA00004210"/>
    </source>
</evidence>
<dbReference type="GO" id="GO:1990904">
    <property type="term" value="C:ribonucleoprotein complex"/>
    <property type="evidence" value="ECO:0007669"/>
    <property type="project" value="TreeGrafter"/>
</dbReference>
<reference evidence="9" key="1">
    <citation type="submission" date="2017-02" db="UniProtKB">
        <authorList>
            <consortium name="WormBaseParasite"/>
        </authorList>
    </citation>
    <scope>IDENTIFICATION</scope>
</reference>
<protein>
    <submittedName>
        <fullName evidence="9">NTF2 domain-containing protein</fullName>
    </submittedName>
</protein>
<dbReference type="CDD" id="cd00780">
    <property type="entry name" value="NTF2"/>
    <property type="match status" value="1"/>
</dbReference>
<dbReference type="InterPro" id="IPR012677">
    <property type="entry name" value="Nucleotide-bd_a/b_plait_sf"/>
</dbReference>
<sequence length="456" mass="50609">MEGVGEIVSGHADEAVKASQPSPKEIGREFVRQYYTMLSERPCDVFRFYSHESYFIHDTEQPVQGQEKIQKAIERLAFVDCKARIYTVSGTATLNNGLVIQVCGELSIGNNPGRRFLQTFILCPQTPKKYYVHNNVFQWLDRAFGDSCTQSEKQDVETQMASEAKTLTNGETSIVDGLIDVEPTFENIIETVEQSSNNSEKEQNVELTSESTESVTHAVDHQYNNITSSKSNDSVAEETQTQNFNPAAIDSTPKTWAKLVGSSQTSTTAAATHVHNMNQVPSQVRLHVVPRDNEISVQSNSVIHRDDNDDYVRLHVGGISRNMIPENTLVVEADIRFEFEKYGPVAAVNVPRRALDADLQRTIFAFVIMKNAEGAKNAFSAARKERSLFFIHLKIDSIGFDGEAVLSEQRSGQVNSRTPFIHRGTSRNGFGLRNGSGGGRGGGGNRGLRHVGNEYR</sequence>
<dbReference type="AlphaFoldDB" id="A0A0N5CNQ8"/>
<feature type="compositionally biased region" description="Gly residues" evidence="4">
    <location>
        <begin position="432"/>
        <end position="446"/>
    </location>
</feature>
<feature type="domain" description="RRM" evidence="5">
    <location>
        <begin position="312"/>
        <end position="419"/>
    </location>
</feature>
<dbReference type="InterPro" id="IPR039539">
    <property type="entry name" value="Ras_GTPase_bind_prot"/>
</dbReference>
<comment type="subcellular location">
    <subcellularLocation>
        <location evidence="1">Cytoplasm</location>
        <location evidence="1">Stress granule</location>
    </subcellularLocation>
</comment>
<dbReference type="CDD" id="cd00590">
    <property type="entry name" value="RRM_SF"/>
    <property type="match status" value="1"/>
</dbReference>
<dbReference type="Proteomes" id="UP000276776">
    <property type="component" value="Unassembled WGS sequence"/>
</dbReference>
<dbReference type="SUPFAM" id="SSF54928">
    <property type="entry name" value="RNA-binding domain, RBD"/>
    <property type="match status" value="1"/>
</dbReference>
<dbReference type="Pfam" id="PF02136">
    <property type="entry name" value="NTF2"/>
    <property type="match status" value="1"/>
</dbReference>
<dbReference type="PROSITE" id="PS50102">
    <property type="entry name" value="RRM"/>
    <property type="match status" value="1"/>
</dbReference>
<feature type="domain" description="NTF2" evidence="6">
    <location>
        <begin position="26"/>
        <end position="139"/>
    </location>
</feature>
<evidence type="ECO:0000313" key="9">
    <source>
        <dbReference type="WBParaSite" id="TCLT_0000182601-mRNA-1"/>
    </source>
</evidence>
<dbReference type="PANTHER" id="PTHR10693:SF20">
    <property type="entry name" value="AT27578P"/>
    <property type="match status" value="1"/>
</dbReference>
<gene>
    <name evidence="7" type="ORF">TCLT_LOCUS1827</name>
</gene>
<dbReference type="SUPFAM" id="SSF54427">
    <property type="entry name" value="NTF2-like"/>
    <property type="match status" value="1"/>
</dbReference>
<name>A0A0N5CNQ8_THECL</name>
<dbReference type="GO" id="GO:0003729">
    <property type="term" value="F:mRNA binding"/>
    <property type="evidence" value="ECO:0007669"/>
    <property type="project" value="TreeGrafter"/>
</dbReference>
<evidence type="ECO:0000313" key="8">
    <source>
        <dbReference type="Proteomes" id="UP000276776"/>
    </source>
</evidence>
<feature type="region of interest" description="Disordered" evidence="4">
    <location>
        <begin position="1"/>
        <end position="21"/>
    </location>
</feature>
<keyword evidence="2 3" id="KW-0694">RNA-binding</keyword>
<evidence type="ECO:0000256" key="4">
    <source>
        <dbReference type="SAM" id="MobiDB-lite"/>
    </source>
</evidence>
<dbReference type="InterPro" id="IPR035979">
    <property type="entry name" value="RBD_domain_sf"/>
</dbReference>
<dbReference type="GO" id="GO:0005829">
    <property type="term" value="C:cytosol"/>
    <property type="evidence" value="ECO:0007669"/>
    <property type="project" value="TreeGrafter"/>
</dbReference>
<dbReference type="InterPro" id="IPR002075">
    <property type="entry name" value="NTF2_dom"/>
</dbReference>
<feature type="region of interest" description="Disordered" evidence="4">
    <location>
        <begin position="425"/>
        <end position="456"/>
    </location>
</feature>
<dbReference type="Gene3D" id="3.30.70.330">
    <property type="match status" value="1"/>
</dbReference>
<evidence type="ECO:0000256" key="2">
    <source>
        <dbReference type="ARBA" id="ARBA00022884"/>
    </source>
</evidence>
<dbReference type="PROSITE" id="PS50177">
    <property type="entry name" value="NTF2_DOMAIN"/>
    <property type="match status" value="1"/>
</dbReference>